<proteinExistence type="predicted"/>
<reference evidence="2 3" key="1">
    <citation type="journal article" date="2018" name="Nat. Ecol. Evol.">
        <title>Shark genomes provide insights into elasmobranch evolution and the origin of vertebrates.</title>
        <authorList>
            <person name="Hara Y"/>
            <person name="Yamaguchi K"/>
            <person name="Onimaru K"/>
            <person name="Kadota M"/>
            <person name="Koyanagi M"/>
            <person name="Keeley SD"/>
            <person name="Tatsumi K"/>
            <person name="Tanaka K"/>
            <person name="Motone F"/>
            <person name="Kageyama Y"/>
            <person name="Nozu R"/>
            <person name="Adachi N"/>
            <person name="Nishimura O"/>
            <person name="Nakagawa R"/>
            <person name="Tanegashima C"/>
            <person name="Kiyatake I"/>
            <person name="Matsumoto R"/>
            <person name="Murakumo K"/>
            <person name="Nishida K"/>
            <person name="Terakita A"/>
            <person name="Kuratani S"/>
            <person name="Sato K"/>
            <person name="Hyodo S Kuraku.S."/>
        </authorList>
    </citation>
    <scope>NUCLEOTIDE SEQUENCE [LARGE SCALE GENOMIC DNA]</scope>
</reference>
<dbReference type="OrthoDB" id="191686at2759"/>
<dbReference type="AlphaFoldDB" id="A0A401PQI0"/>
<comment type="caution">
    <text evidence="2">The sequence shown here is derived from an EMBL/GenBank/DDBJ whole genome shotgun (WGS) entry which is preliminary data.</text>
</comment>
<accession>A0A401PQI0</accession>
<dbReference type="GO" id="GO:0005509">
    <property type="term" value="F:calcium ion binding"/>
    <property type="evidence" value="ECO:0007669"/>
    <property type="project" value="InterPro"/>
</dbReference>
<gene>
    <name evidence="2" type="ORF">scyTo_0020357</name>
</gene>
<dbReference type="PROSITE" id="PS50222">
    <property type="entry name" value="EF_HAND_2"/>
    <property type="match status" value="1"/>
</dbReference>
<feature type="domain" description="EF-hand" evidence="1">
    <location>
        <begin position="14"/>
        <end position="49"/>
    </location>
</feature>
<evidence type="ECO:0000259" key="1">
    <source>
        <dbReference type="PROSITE" id="PS50222"/>
    </source>
</evidence>
<dbReference type="STRING" id="75743.A0A401PQI0"/>
<dbReference type="EMBL" id="BFAA01016336">
    <property type="protein sequence ID" value="GCB75379.1"/>
    <property type="molecule type" value="Genomic_DNA"/>
</dbReference>
<protein>
    <recommendedName>
        <fullName evidence="1">EF-hand domain-containing protein</fullName>
    </recommendedName>
</protein>
<evidence type="ECO:0000313" key="3">
    <source>
        <dbReference type="Proteomes" id="UP000288216"/>
    </source>
</evidence>
<organism evidence="2 3">
    <name type="scientific">Scyliorhinus torazame</name>
    <name type="common">Cloudy catshark</name>
    <name type="synonym">Catulus torazame</name>
    <dbReference type="NCBI Taxonomy" id="75743"/>
    <lineage>
        <taxon>Eukaryota</taxon>
        <taxon>Metazoa</taxon>
        <taxon>Chordata</taxon>
        <taxon>Craniata</taxon>
        <taxon>Vertebrata</taxon>
        <taxon>Chondrichthyes</taxon>
        <taxon>Elasmobranchii</taxon>
        <taxon>Galeomorphii</taxon>
        <taxon>Galeoidea</taxon>
        <taxon>Carcharhiniformes</taxon>
        <taxon>Scyliorhinidae</taxon>
        <taxon>Scyliorhinus</taxon>
    </lineage>
</organism>
<keyword evidence="3" id="KW-1185">Reference proteome</keyword>
<dbReference type="SUPFAM" id="SSF47473">
    <property type="entry name" value="EF-hand"/>
    <property type="match status" value="1"/>
</dbReference>
<dbReference type="InterPro" id="IPR011992">
    <property type="entry name" value="EF-hand-dom_pair"/>
</dbReference>
<evidence type="ECO:0000313" key="2">
    <source>
        <dbReference type="EMBL" id="GCB75379.1"/>
    </source>
</evidence>
<dbReference type="Gene3D" id="1.10.238.10">
    <property type="entry name" value="EF-hand"/>
    <property type="match status" value="1"/>
</dbReference>
<name>A0A401PQI0_SCYTO</name>
<dbReference type="Proteomes" id="UP000288216">
    <property type="component" value="Unassembled WGS sequence"/>
</dbReference>
<sequence>MGLAASLTEVDPQTAEECTNRIFISLDKDRDAVISQQEFIEGALGDQWIRAMLECDPSTVDVPISP</sequence>
<dbReference type="InterPro" id="IPR002048">
    <property type="entry name" value="EF_hand_dom"/>
</dbReference>